<feature type="domain" description="ATPase of the ABC class N-terminal" evidence="3">
    <location>
        <begin position="1"/>
        <end position="158"/>
    </location>
</feature>
<feature type="compositionally biased region" description="Polar residues" evidence="1">
    <location>
        <begin position="435"/>
        <end position="445"/>
    </location>
</feature>
<dbReference type="EMBL" id="LO017727">
    <property type="protein sequence ID" value="CRH04690.1"/>
    <property type="molecule type" value="Genomic_DNA"/>
</dbReference>
<evidence type="ECO:0000313" key="5">
    <source>
        <dbReference type="EMBL" id="CRH04690.1"/>
    </source>
</evidence>
<dbReference type="Pfam" id="PF09818">
    <property type="entry name" value="ABC_ATPase"/>
    <property type="match status" value="1"/>
</dbReference>
<feature type="domain" description="ATPase of the ABC class C-terminal" evidence="2">
    <location>
        <begin position="166"/>
        <end position="439"/>
    </location>
</feature>
<feature type="region of interest" description="Disordered" evidence="1">
    <location>
        <begin position="431"/>
        <end position="459"/>
    </location>
</feature>
<evidence type="ECO:0000259" key="2">
    <source>
        <dbReference type="Pfam" id="PF09818"/>
    </source>
</evidence>
<gene>
    <name evidence="5" type="ORF">MAGMO_0480</name>
</gene>
<accession>A0A1S7LCQ6</accession>
<evidence type="ECO:0000256" key="1">
    <source>
        <dbReference type="SAM" id="MobiDB-lite"/>
    </source>
</evidence>
<dbReference type="AlphaFoldDB" id="A0A1S7LCQ6"/>
<protein>
    <recommendedName>
        <fullName evidence="6">ATPase of the ABC class</fullName>
    </recommendedName>
</protein>
<dbReference type="InterPro" id="IPR019195">
    <property type="entry name" value="ABC_ATPase_put"/>
</dbReference>
<evidence type="ECO:0008006" key="6">
    <source>
        <dbReference type="Google" id="ProtNLM"/>
    </source>
</evidence>
<name>A0A1S7LCQ6_MAGMO</name>
<dbReference type="Pfam" id="PF21117">
    <property type="entry name" value="MRB1590_C"/>
    <property type="match status" value="1"/>
</dbReference>
<proteinExistence type="predicted"/>
<feature type="domain" description="MRB1590-like C-terminal" evidence="4">
    <location>
        <begin position="467"/>
        <end position="561"/>
    </location>
</feature>
<organism evidence="5">
    <name type="scientific">Magnetococcus massalia (strain MO-1)</name>
    <dbReference type="NCBI Taxonomy" id="451514"/>
    <lineage>
        <taxon>Bacteria</taxon>
        <taxon>Pseudomonadati</taxon>
        <taxon>Pseudomonadota</taxon>
        <taxon>Magnetococcia</taxon>
        <taxon>Magnetococcales</taxon>
        <taxon>Magnetococcaceae</taxon>
        <taxon>Magnetococcus</taxon>
    </lineage>
</organism>
<dbReference type="InterPro" id="IPR049069">
    <property type="entry name" value="MRB1590-like_C"/>
</dbReference>
<dbReference type="InterPro" id="IPR046833">
    <property type="entry name" value="ABC_N"/>
</dbReference>
<evidence type="ECO:0000259" key="4">
    <source>
        <dbReference type="Pfam" id="PF21117"/>
    </source>
</evidence>
<dbReference type="InterPro" id="IPR046834">
    <property type="entry name" value="ABC_ATPase_C"/>
</dbReference>
<evidence type="ECO:0000259" key="3">
    <source>
        <dbReference type="Pfam" id="PF20446"/>
    </source>
</evidence>
<dbReference type="PANTHER" id="PTHR38149:SF1">
    <property type="entry name" value="ATPASE"/>
    <property type="match status" value="1"/>
</dbReference>
<sequence>MEKLSKLLHQIDGSGYPNYKRLKGAHPHPCGELLIDHVQGDPFAAPSPMRLLLPALGSLPTAPAPLAQRAIEDFLGRRLQQGLQSIKPGQGSGRSGELRFMLHDQRIMQRSAVKLQPDGPLEIRFQAGLPANGRRILGRAAEKLLLETLSRWITQALTLTAEDHIALQAHIHCLEDQQWLRAWLTEQRAIAFIADGATLPRASGVDDHPLPQHQATPFVAPDGVAHTLTLPHAGPQRGLLIAEGITLLVGGGFHGKSTLLSAIAHGVSDHIPGDGRERVVTRSDTQAVQAEDGRAIHALDLTPFINNLPGGRDASRLSTENASGSTSQAASMIEAWGCGTQTLLIDEDSSATNLMIRDHRMQRLVSAEQEPITPLELQIEALHHDYGLSFIMVMGGSSAFFESAHSVLQMENYQLKDRTAACQQIVQQHPLPSRPATQHALSMTQSDDRRVRRSALDPTRGRRKRLIKVREAGVLEYGQQSIDLRRTATIPSEGETRTIGHLLASSWSDLSQELITMAQLRQIYHSYEREGMEGLTPDYPQGDLAWPRFEHLMAAVWRMRQTGSITD</sequence>
<dbReference type="Pfam" id="PF20446">
    <property type="entry name" value="ABC_N"/>
    <property type="match status" value="1"/>
</dbReference>
<reference evidence="5" key="1">
    <citation type="submission" date="2015-04" db="EMBL/GenBank/DDBJ databases">
        <authorList>
            <person name="Syromyatnikov M.Y."/>
            <person name="Popov V.N."/>
        </authorList>
    </citation>
    <scope>NUCLEOTIDE SEQUENCE</scope>
    <source>
        <strain evidence="5">MO-1</strain>
    </source>
</reference>
<dbReference type="PANTHER" id="PTHR38149">
    <property type="entry name" value="ATPASE"/>
    <property type="match status" value="1"/>
</dbReference>